<dbReference type="Proteomes" id="UP001157502">
    <property type="component" value="Chromosome 20"/>
</dbReference>
<name>A0ACC2FYU8_DALPE</name>
<reference evidence="1" key="1">
    <citation type="submission" date="2021-05" db="EMBL/GenBank/DDBJ databases">
        <authorList>
            <person name="Pan Q."/>
            <person name="Jouanno E."/>
            <person name="Zahm M."/>
            <person name="Klopp C."/>
            <person name="Cabau C."/>
            <person name="Louis A."/>
            <person name="Berthelot C."/>
            <person name="Parey E."/>
            <person name="Roest Crollius H."/>
            <person name="Montfort J."/>
            <person name="Robinson-Rechavi M."/>
            <person name="Bouchez O."/>
            <person name="Lampietro C."/>
            <person name="Lopez Roques C."/>
            <person name="Donnadieu C."/>
            <person name="Postlethwait J."/>
            <person name="Bobe J."/>
            <person name="Dillon D."/>
            <person name="Chandos A."/>
            <person name="von Hippel F."/>
            <person name="Guiguen Y."/>
        </authorList>
    </citation>
    <scope>NUCLEOTIDE SEQUENCE</scope>
    <source>
        <strain evidence="1">YG-Jan2019</strain>
    </source>
</reference>
<comment type="caution">
    <text evidence="1">The sequence shown here is derived from an EMBL/GenBank/DDBJ whole genome shotgun (WGS) entry which is preliminary data.</text>
</comment>
<evidence type="ECO:0000313" key="2">
    <source>
        <dbReference type="Proteomes" id="UP001157502"/>
    </source>
</evidence>
<keyword evidence="2" id="KW-1185">Reference proteome</keyword>
<proteinExistence type="predicted"/>
<accession>A0ACC2FYU8</accession>
<evidence type="ECO:0000313" key="1">
    <source>
        <dbReference type="EMBL" id="KAJ7996501.1"/>
    </source>
</evidence>
<protein>
    <submittedName>
        <fullName evidence="1">Uncharacterized protein</fullName>
    </submittedName>
</protein>
<dbReference type="EMBL" id="CM055747">
    <property type="protein sequence ID" value="KAJ7996501.1"/>
    <property type="molecule type" value="Genomic_DNA"/>
</dbReference>
<gene>
    <name evidence="1" type="ORF">DPEC_G00237710</name>
</gene>
<sequence length="78" mass="8730">MNSDCCYEKANGSSSLQTHDHVTEFHVTLAKHGLVRRLLSSSCWGNCSACALGVFHQENFKKFLLASLRTSERRQSKA</sequence>
<organism evidence="1 2">
    <name type="scientific">Dallia pectoralis</name>
    <name type="common">Alaska blackfish</name>
    <dbReference type="NCBI Taxonomy" id="75939"/>
    <lineage>
        <taxon>Eukaryota</taxon>
        <taxon>Metazoa</taxon>
        <taxon>Chordata</taxon>
        <taxon>Craniata</taxon>
        <taxon>Vertebrata</taxon>
        <taxon>Euteleostomi</taxon>
        <taxon>Actinopterygii</taxon>
        <taxon>Neopterygii</taxon>
        <taxon>Teleostei</taxon>
        <taxon>Protacanthopterygii</taxon>
        <taxon>Esociformes</taxon>
        <taxon>Umbridae</taxon>
        <taxon>Dallia</taxon>
    </lineage>
</organism>